<evidence type="ECO:0000313" key="4">
    <source>
        <dbReference type="EMBL" id="GAA4803620.1"/>
    </source>
</evidence>
<comment type="caution">
    <text evidence="4">The sequence shown here is derived from an EMBL/GenBank/DDBJ whole genome shotgun (WGS) entry which is preliminary data.</text>
</comment>
<keyword evidence="1" id="KW-0418">Kinase</keyword>
<evidence type="ECO:0000259" key="3">
    <source>
        <dbReference type="Pfam" id="PF13581"/>
    </source>
</evidence>
<dbReference type="SUPFAM" id="SSF55874">
    <property type="entry name" value="ATPase domain of HSP90 chaperone/DNA topoisomerase II/histidine kinase"/>
    <property type="match status" value="1"/>
</dbReference>
<protein>
    <submittedName>
        <fullName evidence="4">ATP-binding protein</fullName>
    </submittedName>
</protein>
<keyword evidence="1" id="KW-0723">Serine/threonine-protein kinase</keyword>
<dbReference type="PANTHER" id="PTHR35526:SF3">
    <property type="entry name" value="ANTI-SIGMA-F FACTOR RSBW"/>
    <property type="match status" value="1"/>
</dbReference>
<dbReference type="RefSeq" id="WP_345620769.1">
    <property type="nucleotide sequence ID" value="NZ_BAABIG010000033.1"/>
</dbReference>
<reference evidence="5" key="1">
    <citation type="journal article" date="2019" name="Int. J. Syst. Evol. Microbiol.">
        <title>The Global Catalogue of Microorganisms (GCM) 10K type strain sequencing project: providing services to taxonomists for standard genome sequencing and annotation.</title>
        <authorList>
            <consortium name="The Broad Institute Genomics Platform"/>
            <consortium name="The Broad Institute Genome Sequencing Center for Infectious Disease"/>
            <person name="Wu L."/>
            <person name="Ma J."/>
        </authorList>
    </citation>
    <scope>NUCLEOTIDE SEQUENCE [LARGE SCALE GENOMIC DNA]</scope>
    <source>
        <strain evidence="5">JCM 18081</strain>
    </source>
</reference>
<dbReference type="GO" id="GO:0005524">
    <property type="term" value="F:ATP binding"/>
    <property type="evidence" value="ECO:0007669"/>
    <property type="project" value="UniProtKB-KW"/>
</dbReference>
<dbReference type="InterPro" id="IPR050267">
    <property type="entry name" value="Anti-sigma-factor_SerPK"/>
</dbReference>
<evidence type="ECO:0000256" key="1">
    <source>
        <dbReference type="ARBA" id="ARBA00022527"/>
    </source>
</evidence>
<dbReference type="CDD" id="cd16936">
    <property type="entry name" value="HATPase_RsbW-like"/>
    <property type="match status" value="1"/>
</dbReference>
<feature type="domain" description="Histidine kinase/HSP90-like ATPase" evidence="3">
    <location>
        <begin position="61"/>
        <end position="149"/>
    </location>
</feature>
<dbReference type="InterPro" id="IPR003594">
    <property type="entry name" value="HATPase_dom"/>
</dbReference>
<gene>
    <name evidence="4" type="ORF">GCM10023220_36150</name>
</gene>
<evidence type="ECO:0000313" key="5">
    <source>
        <dbReference type="Proteomes" id="UP001501265"/>
    </source>
</evidence>
<keyword evidence="5" id="KW-1185">Reference proteome</keyword>
<feature type="region of interest" description="Disordered" evidence="2">
    <location>
        <begin position="1"/>
        <end position="26"/>
    </location>
</feature>
<organism evidence="4 5">
    <name type="scientific">Streptomyces ziwulingensis</name>
    <dbReference type="NCBI Taxonomy" id="1045501"/>
    <lineage>
        <taxon>Bacteria</taxon>
        <taxon>Bacillati</taxon>
        <taxon>Actinomycetota</taxon>
        <taxon>Actinomycetes</taxon>
        <taxon>Kitasatosporales</taxon>
        <taxon>Streptomycetaceae</taxon>
        <taxon>Streptomyces</taxon>
    </lineage>
</organism>
<keyword evidence="4" id="KW-0547">Nucleotide-binding</keyword>
<dbReference type="Pfam" id="PF13581">
    <property type="entry name" value="HATPase_c_2"/>
    <property type="match status" value="1"/>
</dbReference>
<dbReference type="EMBL" id="BAABIG010000033">
    <property type="protein sequence ID" value="GAA4803620.1"/>
    <property type="molecule type" value="Genomic_DNA"/>
</dbReference>
<accession>A0ABP9C1H8</accession>
<dbReference type="InterPro" id="IPR036890">
    <property type="entry name" value="HATPase_C_sf"/>
</dbReference>
<dbReference type="PANTHER" id="PTHR35526">
    <property type="entry name" value="ANTI-SIGMA-F FACTOR RSBW-RELATED"/>
    <property type="match status" value="1"/>
</dbReference>
<dbReference type="Proteomes" id="UP001501265">
    <property type="component" value="Unassembled WGS sequence"/>
</dbReference>
<keyword evidence="4" id="KW-0067">ATP-binding</keyword>
<keyword evidence="1" id="KW-0808">Transferase</keyword>
<proteinExistence type="predicted"/>
<evidence type="ECO:0000256" key="2">
    <source>
        <dbReference type="SAM" id="MobiDB-lite"/>
    </source>
</evidence>
<dbReference type="Gene3D" id="3.30.565.10">
    <property type="entry name" value="Histidine kinase-like ATPase, C-terminal domain"/>
    <property type="match status" value="1"/>
</dbReference>
<name>A0ABP9C1H8_9ACTN</name>
<sequence length="164" mass="16976">MNGVMMTGKPTSNNQDERRGGQDEGAAETTVALAGDGGCIAEARRLTADFLTPPGDGGGGGVPARTVGLIQVVVSELVTNARKYAPGPILLRLRLTGAAVEVAVWDSDPVLPTVREADPQRVGHHGLEIVKAIAQTLTMRPARVGKRITALISLRPGPQAAAPC</sequence>